<reference evidence="6 7" key="1">
    <citation type="submission" date="2020-01" db="EMBL/GenBank/DDBJ databases">
        <title>Muricauda sediminis sp.nov. 40Bstr401.</title>
        <authorList>
            <person name="Xue Z."/>
            <person name="Zhu S."/>
            <person name="Ren N."/>
            <person name="Chen T."/>
            <person name="Chen X."/>
            <person name="Chen J."/>
            <person name="Yang J."/>
        </authorList>
    </citation>
    <scope>NUCLEOTIDE SEQUENCE [LARGE SCALE GENOMIC DNA]</scope>
    <source>
        <strain evidence="6 7">40Bstr401</strain>
    </source>
</reference>
<name>A0A6I5KWX0_9FLAO</name>
<evidence type="ECO:0000256" key="1">
    <source>
        <dbReference type="ARBA" id="ARBA00005054"/>
    </source>
</evidence>
<sequence>MENEKITWGIFFSGGGRCAKDCLDLLTEGRLRGHKIKCVVTAGQPAGNLKHFSDNQITIIDRYPGDFGSITEYQIWLADILQKNKIDYLFLLGYKYRIRPELLVPFKNRILNIHPSLLPSFKNTQTAIQDAMDLGARVSGVTTHLIDEKIDEGFILDQEAVRIPRNTNFTTIDIAFNKAGIELIERTFNLVKNEHKPKIYLDSYIKEHLGRSKT</sequence>
<dbReference type="Gene3D" id="3.40.50.170">
    <property type="entry name" value="Formyl transferase, N-terminal domain"/>
    <property type="match status" value="1"/>
</dbReference>
<keyword evidence="4" id="KW-0658">Purine biosynthesis</keyword>
<dbReference type="InterPro" id="IPR036477">
    <property type="entry name" value="Formyl_transf_N_sf"/>
</dbReference>
<dbReference type="PANTHER" id="PTHR43369">
    <property type="entry name" value="PHOSPHORIBOSYLGLYCINAMIDE FORMYLTRANSFERASE"/>
    <property type="match status" value="1"/>
</dbReference>
<protein>
    <recommendedName>
        <fullName evidence="2">phosphoribosylglycinamide formyltransferase 1</fullName>
        <ecNumber evidence="2">2.1.2.2</ecNumber>
    </recommendedName>
</protein>
<evidence type="ECO:0000259" key="5">
    <source>
        <dbReference type="Pfam" id="PF00551"/>
    </source>
</evidence>
<dbReference type="SUPFAM" id="SSF53328">
    <property type="entry name" value="Formyltransferase"/>
    <property type="match status" value="1"/>
</dbReference>
<evidence type="ECO:0000256" key="3">
    <source>
        <dbReference type="ARBA" id="ARBA00022679"/>
    </source>
</evidence>
<feature type="domain" description="Formyl transferase N-terminal" evidence="5">
    <location>
        <begin position="10"/>
        <end position="181"/>
    </location>
</feature>
<dbReference type="EC" id="2.1.2.2" evidence="2"/>
<dbReference type="GO" id="GO:0005737">
    <property type="term" value="C:cytoplasm"/>
    <property type="evidence" value="ECO:0007669"/>
    <property type="project" value="TreeGrafter"/>
</dbReference>
<dbReference type="Proteomes" id="UP000468707">
    <property type="component" value="Unassembled WGS sequence"/>
</dbReference>
<keyword evidence="3 6" id="KW-0808">Transferase</keyword>
<gene>
    <name evidence="6" type="ORF">GTK07_18500</name>
</gene>
<comment type="pathway">
    <text evidence="1">Purine metabolism; IMP biosynthesis via de novo pathway; N(2)-formyl-N(1)-(5-phospho-D-ribosyl)glycinamide from N(1)-(5-phospho-D-ribosyl)glycinamide (10-formyl THF route): step 1/1.</text>
</comment>
<dbReference type="RefSeq" id="WP_163636577.1">
    <property type="nucleotide sequence ID" value="NZ_JAAAMI010000015.1"/>
</dbReference>
<dbReference type="GO" id="GO:0006189">
    <property type="term" value="P:'de novo' IMP biosynthetic process"/>
    <property type="evidence" value="ECO:0007669"/>
    <property type="project" value="TreeGrafter"/>
</dbReference>
<organism evidence="6 7">
    <name type="scientific">Flagellimonas sediminis</name>
    <dbReference type="NCBI Taxonomy" id="2696468"/>
    <lineage>
        <taxon>Bacteria</taxon>
        <taxon>Pseudomonadati</taxon>
        <taxon>Bacteroidota</taxon>
        <taxon>Flavobacteriia</taxon>
        <taxon>Flavobacteriales</taxon>
        <taxon>Flavobacteriaceae</taxon>
        <taxon>Flagellimonas</taxon>
    </lineage>
</organism>
<dbReference type="GO" id="GO:0004644">
    <property type="term" value="F:phosphoribosylglycinamide formyltransferase activity"/>
    <property type="evidence" value="ECO:0007669"/>
    <property type="project" value="UniProtKB-EC"/>
</dbReference>
<dbReference type="InterPro" id="IPR002376">
    <property type="entry name" value="Formyl_transf_N"/>
</dbReference>
<accession>A0A6I5KWX0</accession>
<dbReference type="Pfam" id="PF00551">
    <property type="entry name" value="Formyl_trans_N"/>
    <property type="match status" value="1"/>
</dbReference>
<proteinExistence type="predicted"/>
<evidence type="ECO:0000256" key="4">
    <source>
        <dbReference type="ARBA" id="ARBA00022755"/>
    </source>
</evidence>
<keyword evidence="7" id="KW-1185">Reference proteome</keyword>
<dbReference type="EMBL" id="JAAAMI010000015">
    <property type="protein sequence ID" value="NDV45317.1"/>
    <property type="molecule type" value="Genomic_DNA"/>
</dbReference>
<comment type="caution">
    <text evidence="6">The sequence shown here is derived from an EMBL/GenBank/DDBJ whole genome shotgun (WGS) entry which is preliminary data.</text>
</comment>
<dbReference type="AlphaFoldDB" id="A0A6I5KWX0"/>
<evidence type="ECO:0000313" key="7">
    <source>
        <dbReference type="Proteomes" id="UP000468707"/>
    </source>
</evidence>
<evidence type="ECO:0000256" key="2">
    <source>
        <dbReference type="ARBA" id="ARBA00012254"/>
    </source>
</evidence>
<dbReference type="PANTHER" id="PTHR43369:SF2">
    <property type="entry name" value="PHOSPHORIBOSYLGLYCINAMIDE FORMYLTRANSFERASE"/>
    <property type="match status" value="1"/>
</dbReference>
<evidence type="ECO:0000313" key="6">
    <source>
        <dbReference type="EMBL" id="NDV45317.1"/>
    </source>
</evidence>